<proteinExistence type="predicted"/>
<feature type="region of interest" description="Disordered" evidence="1">
    <location>
        <begin position="1"/>
        <end position="35"/>
    </location>
</feature>
<dbReference type="EMBL" id="CP023697">
    <property type="protein sequence ID" value="QEV05840.1"/>
    <property type="molecule type" value="Genomic_DNA"/>
</dbReference>
<gene>
    <name evidence="2" type="ORF">CP972_09185</name>
</gene>
<organism evidence="2 3">
    <name type="scientific">Streptomyces prasinus</name>
    <dbReference type="NCBI Taxonomy" id="67345"/>
    <lineage>
        <taxon>Bacteria</taxon>
        <taxon>Bacillati</taxon>
        <taxon>Actinomycetota</taxon>
        <taxon>Actinomycetes</taxon>
        <taxon>Kitasatosporales</taxon>
        <taxon>Streptomycetaceae</taxon>
        <taxon>Streptomyces</taxon>
    </lineage>
</organism>
<reference evidence="2 3" key="1">
    <citation type="submission" date="2017-09" db="EMBL/GenBank/DDBJ databases">
        <authorList>
            <person name="Lee N."/>
            <person name="Cho B.-K."/>
        </authorList>
    </citation>
    <scope>NUCLEOTIDE SEQUENCE [LARGE SCALE GENOMIC DNA]</scope>
    <source>
        <strain evidence="2 3">ATCC 13879</strain>
    </source>
</reference>
<evidence type="ECO:0000256" key="1">
    <source>
        <dbReference type="SAM" id="MobiDB-lite"/>
    </source>
</evidence>
<evidence type="ECO:0000313" key="2">
    <source>
        <dbReference type="EMBL" id="QEV05840.1"/>
    </source>
</evidence>
<name>A0ABX6ASZ0_9ACTN</name>
<protein>
    <submittedName>
        <fullName evidence="2">Tat pathway signal sequence domain protein</fullName>
    </submittedName>
</protein>
<evidence type="ECO:0000313" key="3">
    <source>
        <dbReference type="Proteomes" id="UP000326041"/>
    </source>
</evidence>
<sequence>MNALGPVEPGDGTRPLASSPPHPHGPRGPFGSRHGRLTRLYGRHRRPVLAALTAAAVLAAGVLLHLTRPRQPPPPEPPFPPQVTTITYLKPQARGSDTDNRSFTFHVEIAVESGPPVTLVRLSQPYAGLSVNSDPPTPFRTVAGSPRKIAITLRVTECGELPENVGLPFLDVTLRNTRAIRPHSFILGPRYTQDLSAALQVACGNSFR</sequence>
<accession>A0ABX6ASZ0</accession>
<keyword evidence="3" id="KW-1185">Reference proteome</keyword>
<dbReference type="Proteomes" id="UP000326041">
    <property type="component" value="Chromosome"/>
</dbReference>